<dbReference type="GO" id="GO:0008270">
    <property type="term" value="F:zinc ion binding"/>
    <property type="evidence" value="ECO:0007669"/>
    <property type="project" value="UniProtKB-KW"/>
</dbReference>
<accession>A0A0K2T3P4</accession>
<evidence type="ECO:0000256" key="2">
    <source>
        <dbReference type="ARBA" id="ARBA00022771"/>
    </source>
</evidence>
<evidence type="ECO:0000256" key="5">
    <source>
        <dbReference type="SAM" id="MobiDB-lite"/>
    </source>
</evidence>
<keyword evidence="1" id="KW-0479">Metal-binding</keyword>
<dbReference type="Gene3D" id="6.10.140.2220">
    <property type="match status" value="2"/>
</dbReference>
<sequence>MGKGKKKQGSKVKLQSQESLSNEPRFIELSSSDEEDVQRGSKKVSADKLQASPLSAKPKTSQKDDKKDSKTQKEPSMNLQDSQLKADDKSQAKFTAKDADKRENVEPEKTIPNKVTEEVTKSSSLNIRPENTAQGDCIVCGELAKNFCSSCKYVFYCKREHQKSHWSSHSKECAHFKALPYRIERNPRLGRYLVAKDDISEGSLIFNEPPLVIGPRQLTKAVCLGCHNELKDKKDTYPCRRCTWPMCSRSCSDSPVHANAECSILSYGGVKVNIDAFGTANMMYACITVLRALSLKNDHKWQEYLKFDSHLNERMPTQVYQQVNKEKVVFFIHYFLKLLSKFSDLEILEACGKLDTNCFEIRQFGKNLRGLYRIGSIMSHECTPNTRHTFEENYDINVYSTVDIKKGEIICATYTQPLWCTLSRREHLNMSKCFWCRCKRCSDPTEFGTYLSAFSCSECGGKMLPLDPLDQKSNWKCEKCSHTLESTTVRHGIESMMDELKSIDRTNPENLEDFLKRYATLLPETNQLTREIQLGLVSLFKNRRNEDLKTTQLLRKAFMCRQLLTVANRVDPGFSKWRGELLLEMQSANVILGQRALAEGRISNIQAKDIFDENMKHLKEADRVLCIEPEYRDKVKSKINYLTKEIEKLNI</sequence>
<dbReference type="SUPFAM" id="SSF82199">
    <property type="entry name" value="SET domain"/>
    <property type="match status" value="1"/>
</dbReference>
<dbReference type="PROSITE" id="PS50280">
    <property type="entry name" value="SET"/>
    <property type="match status" value="1"/>
</dbReference>
<dbReference type="GO" id="GO:0008276">
    <property type="term" value="F:protein methyltransferase activity"/>
    <property type="evidence" value="ECO:0007669"/>
    <property type="project" value="UniProtKB-ARBA"/>
</dbReference>
<evidence type="ECO:0000259" key="6">
    <source>
        <dbReference type="PROSITE" id="PS50280"/>
    </source>
</evidence>
<dbReference type="GO" id="GO:0008170">
    <property type="term" value="F:N-methyltransferase activity"/>
    <property type="evidence" value="ECO:0007669"/>
    <property type="project" value="UniProtKB-ARBA"/>
</dbReference>
<dbReference type="Pfam" id="PF00856">
    <property type="entry name" value="SET"/>
    <property type="match status" value="1"/>
</dbReference>
<dbReference type="SUPFAM" id="SSF144232">
    <property type="entry name" value="HIT/MYND zinc finger-like"/>
    <property type="match status" value="1"/>
</dbReference>
<dbReference type="GO" id="GO:0008757">
    <property type="term" value="F:S-adenosylmethionine-dependent methyltransferase activity"/>
    <property type="evidence" value="ECO:0007669"/>
    <property type="project" value="UniProtKB-ARBA"/>
</dbReference>
<dbReference type="InterPro" id="IPR001214">
    <property type="entry name" value="SET_dom"/>
</dbReference>
<dbReference type="PROSITE" id="PS50865">
    <property type="entry name" value="ZF_MYND_2"/>
    <property type="match status" value="1"/>
</dbReference>
<evidence type="ECO:0000256" key="4">
    <source>
        <dbReference type="PROSITE-ProRule" id="PRU00134"/>
    </source>
</evidence>
<feature type="region of interest" description="Disordered" evidence="5">
    <location>
        <begin position="1"/>
        <end position="123"/>
    </location>
</feature>
<dbReference type="AlphaFoldDB" id="A0A0K2T3P4"/>
<name>A0A0K2T3P4_LEPSM</name>
<proteinExistence type="predicted"/>
<reference evidence="8" key="1">
    <citation type="submission" date="2014-05" db="EMBL/GenBank/DDBJ databases">
        <authorList>
            <person name="Chronopoulou M."/>
        </authorList>
    </citation>
    <scope>NUCLEOTIDE SEQUENCE</scope>
    <source>
        <tissue evidence="8">Whole organism</tissue>
    </source>
</reference>
<keyword evidence="3" id="KW-0862">Zinc</keyword>
<feature type="compositionally biased region" description="Basic residues" evidence="5">
    <location>
        <begin position="1"/>
        <end position="10"/>
    </location>
</feature>
<evidence type="ECO:0000313" key="8">
    <source>
        <dbReference type="EMBL" id="CDW20658.1"/>
    </source>
</evidence>
<dbReference type="CDD" id="cd20071">
    <property type="entry name" value="SET_SMYD"/>
    <property type="match status" value="1"/>
</dbReference>
<dbReference type="OrthoDB" id="265717at2759"/>
<feature type="compositionally biased region" description="Basic and acidic residues" evidence="5">
    <location>
        <begin position="84"/>
        <end position="120"/>
    </location>
</feature>
<feature type="domain" description="MYND-type" evidence="7">
    <location>
        <begin position="137"/>
        <end position="173"/>
    </location>
</feature>
<keyword evidence="2 4" id="KW-0863">Zinc-finger</keyword>
<evidence type="ECO:0000256" key="1">
    <source>
        <dbReference type="ARBA" id="ARBA00022723"/>
    </source>
</evidence>
<feature type="compositionally biased region" description="Polar residues" evidence="5">
    <location>
        <begin position="74"/>
        <end position="83"/>
    </location>
</feature>
<feature type="domain" description="SET" evidence="6">
    <location>
        <begin position="176"/>
        <end position="415"/>
    </location>
</feature>
<dbReference type="InterPro" id="IPR002893">
    <property type="entry name" value="Znf_MYND"/>
</dbReference>
<dbReference type="InterPro" id="IPR046341">
    <property type="entry name" value="SET_dom_sf"/>
</dbReference>
<dbReference type="InterPro" id="IPR053010">
    <property type="entry name" value="SET_SmydA-8"/>
</dbReference>
<protein>
    <submittedName>
        <fullName evidence="8">Putative LOC101463002 [Ceratitis capitata]</fullName>
    </submittedName>
</protein>
<dbReference type="Gene3D" id="1.10.220.160">
    <property type="match status" value="1"/>
</dbReference>
<dbReference type="Gene3D" id="2.170.270.10">
    <property type="entry name" value="SET domain"/>
    <property type="match status" value="1"/>
</dbReference>
<feature type="compositionally biased region" description="Basic and acidic residues" evidence="5">
    <location>
        <begin position="61"/>
        <end position="73"/>
    </location>
</feature>
<evidence type="ECO:0000256" key="3">
    <source>
        <dbReference type="ARBA" id="ARBA00022833"/>
    </source>
</evidence>
<dbReference type="Pfam" id="PF01753">
    <property type="entry name" value="zf-MYND"/>
    <property type="match status" value="1"/>
</dbReference>
<dbReference type="PROSITE" id="PS01360">
    <property type="entry name" value="ZF_MYND_1"/>
    <property type="match status" value="1"/>
</dbReference>
<organism evidence="8">
    <name type="scientific">Lepeophtheirus salmonis</name>
    <name type="common">Salmon louse</name>
    <name type="synonym">Caligus salmonis</name>
    <dbReference type="NCBI Taxonomy" id="72036"/>
    <lineage>
        <taxon>Eukaryota</taxon>
        <taxon>Metazoa</taxon>
        <taxon>Ecdysozoa</taxon>
        <taxon>Arthropoda</taxon>
        <taxon>Crustacea</taxon>
        <taxon>Multicrustacea</taxon>
        <taxon>Hexanauplia</taxon>
        <taxon>Copepoda</taxon>
        <taxon>Siphonostomatoida</taxon>
        <taxon>Caligidae</taxon>
        <taxon>Lepeophtheirus</taxon>
    </lineage>
</organism>
<dbReference type="PANTHER" id="PTHR46455">
    <property type="entry name" value="SET AND MYND DOMAIN CONTAINING, ARTHROPOD-SPECIFIC, MEMBER 4, ISOFORM A"/>
    <property type="match status" value="1"/>
</dbReference>
<dbReference type="EMBL" id="HACA01003297">
    <property type="protein sequence ID" value="CDW20658.1"/>
    <property type="molecule type" value="Transcribed_RNA"/>
</dbReference>
<evidence type="ECO:0000259" key="7">
    <source>
        <dbReference type="PROSITE" id="PS50865"/>
    </source>
</evidence>
<dbReference type="PANTHER" id="PTHR46455:SF1">
    <property type="entry name" value="SET AND MYND DOMAIN CONTAINING, ARTHROPOD-SPECIFIC, MEMBER 2"/>
    <property type="match status" value="1"/>
</dbReference>